<evidence type="ECO:0000313" key="3">
    <source>
        <dbReference type="Proteomes" id="UP000708208"/>
    </source>
</evidence>
<dbReference type="PANTHER" id="PTHR23324">
    <property type="entry name" value="SEC14 RELATED PROTEIN"/>
    <property type="match status" value="1"/>
</dbReference>
<dbReference type="Pfam" id="PF00650">
    <property type="entry name" value="CRAL_TRIO"/>
    <property type="match status" value="1"/>
</dbReference>
<sequence length="267" mass="30131">MSNNVNKVEAAMQMLRTAVADLIADDNEVGEDVNILRWLKACDLNVKKAEPCDLNVKKAERMMRDTIKWRKESGVEELLEKDYHPELEKGIPFTAGGKCRDGTPVVTVEGGKVDFRGLVETYGIKEVHRYCIQNLVKYERYFVQWNKENLKNRVGPITEDCIRGFVFIIDAKNVSLRQLSSIKGLQVVTQVCMDYISYFPVLGSRVIIINCNKLAVPLINIIRPIIQGPNLAVDVHDTNVEKWEPVILKRISPDQIGTAFGGSLVLT</sequence>
<reference evidence="2" key="1">
    <citation type="submission" date="2021-06" db="EMBL/GenBank/DDBJ databases">
        <authorList>
            <person name="Hodson N. C."/>
            <person name="Mongue J. A."/>
            <person name="Jaron S. K."/>
        </authorList>
    </citation>
    <scope>NUCLEOTIDE SEQUENCE</scope>
</reference>
<dbReference type="PANTHER" id="PTHR23324:SF83">
    <property type="entry name" value="SEC14-LIKE PROTEIN 2"/>
    <property type="match status" value="1"/>
</dbReference>
<name>A0A8J2LLT6_9HEXA</name>
<organism evidence="2 3">
    <name type="scientific">Allacma fusca</name>
    <dbReference type="NCBI Taxonomy" id="39272"/>
    <lineage>
        <taxon>Eukaryota</taxon>
        <taxon>Metazoa</taxon>
        <taxon>Ecdysozoa</taxon>
        <taxon>Arthropoda</taxon>
        <taxon>Hexapoda</taxon>
        <taxon>Collembola</taxon>
        <taxon>Symphypleona</taxon>
        <taxon>Sminthuridae</taxon>
        <taxon>Allacma</taxon>
    </lineage>
</organism>
<dbReference type="OrthoDB" id="1434354at2759"/>
<dbReference type="Proteomes" id="UP000708208">
    <property type="component" value="Unassembled WGS sequence"/>
</dbReference>
<feature type="domain" description="CRAL-TRIO" evidence="1">
    <location>
        <begin position="71"/>
        <end position="267"/>
    </location>
</feature>
<dbReference type="GO" id="GO:0005737">
    <property type="term" value="C:cytoplasm"/>
    <property type="evidence" value="ECO:0007669"/>
    <property type="project" value="TreeGrafter"/>
</dbReference>
<protein>
    <recommendedName>
        <fullName evidence="1">CRAL-TRIO domain-containing protein</fullName>
    </recommendedName>
</protein>
<evidence type="ECO:0000259" key="1">
    <source>
        <dbReference type="PROSITE" id="PS50191"/>
    </source>
</evidence>
<dbReference type="CDD" id="cd00170">
    <property type="entry name" value="SEC14"/>
    <property type="match status" value="1"/>
</dbReference>
<dbReference type="InterPro" id="IPR051064">
    <property type="entry name" value="SEC14/CRAL-TRIO_domain"/>
</dbReference>
<dbReference type="InterPro" id="IPR001251">
    <property type="entry name" value="CRAL-TRIO_dom"/>
</dbReference>
<dbReference type="AlphaFoldDB" id="A0A8J2LLT6"/>
<proteinExistence type="predicted"/>
<keyword evidence="3" id="KW-1185">Reference proteome</keyword>
<gene>
    <name evidence="2" type="ORF">AFUS01_LOCUS44999</name>
</gene>
<dbReference type="EMBL" id="CAJVCH010570714">
    <property type="protein sequence ID" value="CAG7835660.1"/>
    <property type="molecule type" value="Genomic_DNA"/>
</dbReference>
<dbReference type="PROSITE" id="PS50191">
    <property type="entry name" value="CRAL_TRIO"/>
    <property type="match status" value="1"/>
</dbReference>
<evidence type="ECO:0000313" key="2">
    <source>
        <dbReference type="EMBL" id="CAG7835660.1"/>
    </source>
</evidence>
<accession>A0A8J2LLT6</accession>
<comment type="caution">
    <text evidence="2">The sequence shown here is derived from an EMBL/GenBank/DDBJ whole genome shotgun (WGS) entry which is preliminary data.</text>
</comment>